<gene>
    <name evidence="1" type="ORF">E6C27_scaffold1770G00150</name>
</gene>
<reference evidence="1 2" key="1">
    <citation type="submission" date="2019-08" db="EMBL/GenBank/DDBJ databases">
        <title>Draft genome sequences of two oriental melons (Cucumis melo L. var makuwa).</title>
        <authorList>
            <person name="Kwon S.-Y."/>
        </authorList>
    </citation>
    <scope>NUCLEOTIDE SEQUENCE [LARGE SCALE GENOMIC DNA]</scope>
    <source>
        <strain evidence="2">cv. SW 3</strain>
        <tissue evidence="1">Leaf</tissue>
    </source>
</reference>
<name>A0A5A7TUF1_CUCMM</name>
<accession>A0A5A7TUF1</accession>
<comment type="caution">
    <text evidence="1">The sequence shown here is derived from an EMBL/GenBank/DDBJ whole genome shotgun (WGS) entry which is preliminary data.</text>
</comment>
<protein>
    <submittedName>
        <fullName evidence="1">Uncharacterized protein</fullName>
    </submittedName>
</protein>
<dbReference type="AlphaFoldDB" id="A0A5A7TUF1"/>
<proteinExistence type="predicted"/>
<dbReference type="EMBL" id="SSTE01014509">
    <property type="protein sequence ID" value="KAA0045457.1"/>
    <property type="molecule type" value="Genomic_DNA"/>
</dbReference>
<evidence type="ECO:0000313" key="1">
    <source>
        <dbReference type="EMBL" id="KAA0045457.1"/>
    </source>
</evidence>
<sequence>MIPKDAHISLVILKDTMPIRFALTIENIRNSSHCPYQDSPGLGTNGHDLSGSVDQEIGLEIQLRLGGGSTQLGLVQIATRLGSARGSARFSSRLGSARGSTQLAARLGSARGSARLTAQPWLSSARSARLA</sequence>
<evidence type="ECO:0000313" key="2">
    <source>
        <dbReference type="Proteomes" id="UP000321393"/>
    </source>
</evidence>
<organism evidence="1 2">
    <name type="scientific">Cucumis melo var. makuwa</name>
    <name type="common">Oriental melon</name>
    <dbReference type="NCBI Taxonomy" id="1194695"/>
    <lineage>
        <taxon>Eukaryota</taxon>
        <taxon>Viridiplantae</taxon>
        <taxon>Streptophyta</taxon>
        <taxon>Embryophyta</taxon>
        <taxon>Tracheophyta</taxon>
        <taxon>Spermatophyta</taxon>
        <taxon>Magnoliopsida</taxon>
        <taxon>eudicotyledons</taxon>
        <taxon>Gunneridae</taxon>
        <taxon>Pentapetalae</taxon>
        <taxon>rosids</taxon>
        <taxon>fabids</taxon>
        <taxon>Cucurbitales</taxon>
        <taxon>Cucurbitaceae</taxon>
        <taxon>Benincaseae</taxon>
        <taxon>Cucumis</taxon>
    </lineage>
</organism>
<dbReference type="Proteomes" id="UP000321393">
    <property type="component" value="Unassembled WGS sequence"/>
</dbReference>